<dbReference type="PANTHER" id="PTHR27002:SF980">
    <property type="entry name" value="CYSTEINE-RICH RECEPTOR-LIKE PROTEIN KINASE 10 ISOFORM X1"/>
    <property type="match status" value="1"/>
</dbReference>
<dbReference type="Pfam" id="PF01657">
    <property type="entry name" value="Stress-antifung"/>
    <property type="match status" value="2"/>
</dbReference>
<evidence type="ECO:0000256" key="5">
    <source>
        <dbReference type="ARBA" id="ARBA00022729"/>
    </source>
</evidence>
<dbReference type="GO" id="GO:0005886">
    <property type="term" value="C:plasma membrane"/>
    <property type="evidence" value="ECO:0007669"/>
    <property type="project" value="TreeGrafter"/>
</dbReference>
<evidence type="ECO:0000313" key="19">
    <source>
        <dbReference type="Proteomes" id="UP000316621"/>
    </source>
</evidence>
<feature type="transmembrane region" description="Helical" evidence="15">
    <location>
        <begin position="304"/>
        <end position="325"/>
    </location>
</feature>
<feature type="transmembrane region" description="Helical" evidence="15">
    <location>
        <begin position="6"/>
        <end position="25"/>
    </location>
</feature>
<feature type="domain" description="Gnk2-homologous" evidence="17">
    <location>
        <begin position="144"/>
        <end position="266"/>
    </location>
</feature>
<name>A0A4Y7IEW7_PAPSO</name>
<sequence length="697" mass="78361">MLGRNFFHDLLSFFCFSIHLFGGLLRTAESAYLYHYCLGGNYVPTTTYQTNLNSLLFTLSSSITINNGYNNATVGETPDTVYGSYQCRKNIDTNTCQQSCVRPGFNELALLCPNSYEAIIWYHRCTLRYANRSFFEIMEDEPSYTLIVNNELNNNLSNPHQFTKALVGLVEDLSRKATLVTGHDSGSGSGAGAGRTWLFATGKRNFSASDGDKIYGLIQCDSVITPKSCRTCLEKIKVDAGVDCYGKRNGEIMRPSCYLRYQSDDFIHIDVPSTTEKPAPSLTPYSSNNTTMTKPAKRKIKTSSMITIAIVISVVVIAIIMTTIIRMQLTTATNGHYLICLRRWIAENIMDDVDDMATAESLQFNFTTIKAATNNFSEANKLGQGGFGSVYKGALPSGQEIAVKRLSSSSGQGEEEFKNEVLLVVKLQHRNLVRLLGFCLQLEEKLLIYEFMPNASLDQFIFDPVKRKRLDWERRYKIIEGISRGLLYLHEDSRLRIIHRDLKPSNVLLDADMEPKIADFGMARMFKFDQLQASTKRIMGTYGYMAPEYAMRGHFSVKSDVFSFGVLVLEILSGKRINSFHESKGVDDLLTYAWALWKKGTALELLDPTLKENHSRGEVMRCIHIALLCVQEDMADRPTMAAIIQKLTNFSVSLQLPTSPPTYFVKKKGETSTSFGDTVDEEQYTVNDASITQLHPR</sequence>
<evidence type="ECO:0000256" key="9">
    <source>
        <dbReference type="ARBA" id="ARBA00022840"/>
    </source>
</evidence>
<dbReference type="InterPro" id="IPR038408">
    <property type="entry name" value="GNK2_sf"/>
</dbReference>
<dbReference type="GO" id="GO:0005524">
    <property type="term" value="F:ATP binding"/>
    <property type="evidence" value="ECO:0007669"/>
    <property type="project" value="UniProtKB-UniRule"/>
</dbReference>
<reference evidence="18 19" key="1">
    <citation type="journal article" date="2018" name="Science">
        <title>The opium poppy genome and morphinan production.</title>
        <authorList>
            <person name="Guo L."/>
            <person name="Winzer T."/>
            <person name="Yang X."/>
            <person name="Li Y."/>
            <person name="Ning Z."/>
            <person name="He Z."/>
            <person name="Teodor R."/>
            <person name="Lu Y."/>
            <person name="Bowser T.A."/>
            <person name="Graham I.A."/>
            <person name="Ye K."/>
        </authorList>
    </citation>
    <scope>NUCLEOTIDE SEQUENCE [LARGE SCALE GENOMIC DNA]</scope>
    <source>
        <strain evidence="19">cv. HN1</strain>
        <tissue evidence="18">Leaves</tissue>
    </source>
</reference>
<dbReference type="PANTHER" id="PTHR27002">
    <property type="entry name" value="RECEPTOR-LIKE SERINE/THREONINE-PROTEIN KINASE SD1-8"/>
    <property type="match status" value="1"/>
</dbReference>
<evidence type="ECO:0000256" key="2">
    <source>
        <dbReference type="ARBA" id="ARBA00022527"/>
    </source>
</evidence>
<dbReference type="InterPro" id="IPR017441">
    <property type="entry name" value="Protein_kinase_ATP_BS"/>
</dbReference>
<keyword evidence="4 15" id="KW-0812">Transmembrane</keyword>
<dbReference type="PROSITE" id="PS51473">
    <property type="entry name" value="GNK2"/>
    <property type="match status" value="2"/>
</dbReference>
<dbReference type="Gene3D" id="3.30.430.20">
    <property type="entry name" value="Gnk2 domain, C-X8-C-X2-C motif"/>
    <property type="match status" value="2"/>
</dbReference>
<dbReference type="GO" id="GO:0004674">
    <property type="term" value="F:protein serine/threonine kinase activity"/>
    <property type="evidence" value="ECO:0007669"/>
    <property type="project" value="UniProtKB-KW"/>
</dbReference>
<feature type="binding site" evidence="13">
    <location>
        <position position="404"/>
    </location>
    <ligand>
        <name>ATP</name>
        <dbReference type="ChEBI" id="CHEBI:30616"/>
    </ligand>
</feature>
<keyword evidence="7 13" id="KW-0547">Nucleotide-binding</keyword>
<keyword evidence="10 15" id="KW-1133">Transmembrane helix</keyword>
<dbReference type="InterPro" id="IPR002902">
    <property type="entry name" value="GNK2"/>
</dbReference>
<keyword evidence="5" id="KW-0732">Signal</keyword>
<evidence type="ECO:0000259" key="16">
    <source>
        <dbReference type="PROSITE" id="PS50011"/>
    </source>
</evidence>
<evidence type="ECO:0000256" key="1">
    <source>
        <dbReference type="ARBA" id="ARBA00004167"/>
    </source>
</evidence>
<dbReference type="Gramene" id="RZC46231">
    <property type="protein sequence ID" value="RZC46231"/>
    <property type="gene ID" value="C5167_039178"/>
</dbReference>
<keyword evidence="9 13" id="KW-0067">ATP-binding</keyword>
<keyword evidence="11 15" id="KW-0472">Membrane</keyword>
<dbReference type="FunFam" id="1.10.510.10:FF:000129">
    <property type="entry name" value="cysteine-rich receptor-like protein kinase 10"/>
    <property type="match status" value="1"/>
</dbReference>
<dbReference type="PROSITE" id="PS00107">
    <property type="entry name" value="PROTEIN_KINASE_ATP"/>
    <property type="match status" value="1"/>
</dbReference>
<evidence type="ECO:0000256" key="11">
    <source>
        <dbReference type="ARBA" id="ARBA00023136"/>
    </source>
</evidence>
<keyword evidence="19" id="KW-1185">Reference proteome</keyword>
<dbReference type="Pfam" id="PF07714">
    <property type="entry name" value="PK_Tyr_Ser-Thr"/>
    <property type="match status" value="1"/>
</dbReference>
<dbReference type="OMA" id="CENINWE"/>
<comment type="subcellular location">
    <subcellularLocation>
        <location evidence="1">Membrane</location>
        <topology evidence="1">Single-pass membrane protein</topology>
    </subcellularLocation>
</comment>
<gene>
    <name evidence="18" type="ORF">C5167_039178</name>
</gene>
<dbReference type="SMART" id="SM00220">
    <property type="entry name" value="S_TKc"/>
    <property type="match status" value="1"/>
</dbReference>
<keyword evidence="3" id="KW-0808">Transferase</keyword>
<evidence type="ECO:0000256" key="4">
    <source>
        <dbReference type="ARBA" id="ARBA00022692"/>
    </source>
</evidence>
<dbReference type="CDD" id="cd23509">
    <property type="entry name" value="Gnk2-like"/>
    <property type="match status" value="2"/>
</dbReference>
<dbReference type="SUPFAM" id="SSF56112">
    <property type="entry name" value="Protein kinase-like (PK-like)"/>
    <property type="match status" value="1"/>
</dbReference>
<accession>A0A4Y7IEW7</accession>
<dbReference type="GO" id="GO:0006950">
    <property type="term" value="P:response to stress"/>
    <property type="evidence" value="ECO:0007669"/>
    <property type="project" value="UniProtKB-ARBA"/>
</dbReference>
<evidence type="ECO:0000256" key="10">
    <source>
        <dbReference type="ARBA" id="ARBA00022989"/>
    </source>
</evidence>
<feature type="domain" description="Gnk2-homologous" evidence="17">
    <location>
        <begin position="30"/>
        <end position="134"/>
    </location>
</feature>
<dbReference type="InterPro" id="IPR000719">
    <property type="entry name" value="Prot_kinase_dom"/>
</dbReference>
<evidence type="ECO:0000313" key="18">
    <source>
        <dbReference type="EMBL" id="RZC46231.1"/>
    </source>
</evidence>
<evidence type="ECO:0008006" key="20">
    <source>
        <dbReference type="Google" id="ProtNLM"/>
    </source>
</evidence>
<feature type="compositionally biased region" description="Polar residues" evidence="14">
    <location>
        <begin position="283"/>
        <end position="293"/>
    </location>
</feature>
<dbReference type="PROSITE" id="PS00108">
    <property type="entry name" value="PROTEIN_KINASE_ST"/>
    <property type="match status" value="1"/>
</dbReference>
<dbReference type="InterPro" id="IPR001245">
    <property type="entry name" value="Ser-Thr/Tyr_kinase_cat_dom"/>
</dbReference>
<feature type="domain" description="Protein kinase" evidence="16">
    <location>
        <begin position="376"/>
        <end position="650"/>
    </location>
</feature>
<dbReference type="InterPro" id="IPR008271">
    <property type="entry name" value="Ser/Thr_kinase_AS"/>
</dbReference>
<evidence type="ECO:0000256" key="15">
    <source>
        <dbReference type="SAM" id="Phobius"/>
    </source>
</evidence>
<dbReference type="Gene3D" id="3.30.200.20">
    <property type="entry name" value="Phosphorylase Kinase, domain 1"/>
    <property type="match status" value="1"/>
</dbReference>
<evidence type="ECO:0000256" key="6">
    <source>
        <dbReference type="ARBA" id="ARBA00022737"/>
    </source>
</evidence>
<dbReference type="InterPro" id="IPR011009">
    <property type="entry name" value="Kinase-like_dom_sf"/>
</dbReference>
<dbReference type="CDD" id="cd14066">
    <property type="entry name" value="STKc_IRAK"/>
    <property type="match status" value="1"/>
</dbReference>
<keyword evidence="12" id="KW-0325">Glycoprotein</keyword>
<evidence type="ECO:0000256" key="13">
    <source>
        <dbReference type="PROSITE-ProRule" id="PRU10141"/>
    </source>
</evidence>
<dbReference type="FunFam" id="3.30.200.20:FF:000142">
    <property type="entry name" value="Cysteine-rich receptor-like protein kinase 10"/>
    <property type="match status" value="1"/>
</dbReference>
<feature type="region of interest" description="Disordered" evidence="14">
    <location>
        <begin position="275"/>
        <end position="296"/>
    </location>
</feature>
<dbReference type="PROSITE" id="PS50011">
    <property type="entry name" value="PROTEIN_KINASE_DOM"/>
    <property type="match status" value="1"/>
</dbReference>
<evidence type="ECO:0000256" key="8">
    <source>
        <dbReference type="ARBA" id="ARBA00022777"/>
    </source>
</evidence>
<dbReference type="EMBL" id="CM010715">
    <property type="protein sequence ID" value="RZC46231.1"/>
    <property type="molecule type" value="Genomic_DNA"/>
</dbReference>
<evidence type="ECO:0000256" key="12">
    <source>
        <dbReference type="ARBA" id="ARBA00023180"/>
    </source>
</evidence>
<evidence type="ECO:0000256" key="14">
    <source>
        <dbReference type="SAM" id="MobiDB-lite"/>
    </source>
</evidence>
<dbReference type="Gene3D" id="1.10.510.10">
    <property type="entry name" value="Transferase(Phosphotransferase) domain 1"/>
    <property type="match status" value="1"/>
</dbReference>
<protein>
    <recommendedName>
        <fullName evidence="20">Cysteine-rich receptor-like protein kinase 10</fullName>
    </recommendedName>
</protein>
<dbReference type="AlphaFoldDB" id="A0A4Y7IEW7"/>
<keyword evidence="8" id="KW-0418">Kinase</keyword>
<keyword evidence="2" id="KW-0723">Serine/threonine-protein kinase</keyword>
<evidence type="ECO:0000259" key="17">
    <source>
        <dbReference type="PROSITE" id="PS51473"/>
    </source>
</evidence>
<evidence type="ECO:0000256" key="3">
    <source>
        <dbReference type="ARBA" id="ARBA00022679"/>
    </source>
</evidence>
<proteinExistence type="predicted"/>
<organism evidence="18 19">
    <name type="scientific">Papaver somniferum</name>
    <name type="common">Opium poppy</name>
    <dbReference type="NCBI Taxonomy" id="3469"/>
    <lineage>
        <taxon>Eukaryota</taxon>
        <taxon>Viridiplantae</taxon>
        <taxon>Streptophyta</taxon>
        <taxon>Embryophyta</taxon>
        <taxon>Tracheophyta</taxon>
        <taxon>Spermatophyta</taxon>
        <taxon>Magnoliopsida</taxon>
        <taxon>Ranunculales</taxon>
        <taxon>Papaveraceae</taxon>
        <taxon>Papaveroideae</taxon>
        <taxon>Papaver</taxon>
    </lineage>
</organism>
<evidence type="ECO:0000256" key="7">
    <source>
        <dbReference type="ARBA" id="ARBA00022741"/>
    </source>
</evidence>
<keyword evidence="6" id="KW-0677">Repeat</keyword>
<dbReference type="Proteomes" id="UP000316621">
    <property type="component" value="Chromosome 1"/>
</dbReference>